<dbReference type="GO" id="GO:0015031">
    <property type="term" value="P:protein transport"/>
    <property type="evidence" value="ECO:0007669"/>
    <property type="project" value="UniProtKB-KW"/>
</dbReference>
<feature type="transmembrane region" description="Helical" evidence="10">
    <location>
        <begin position="136"/>
        <end position="164"/>
    </location>
</feature>
<name>A0A1G1YYK4_9BACT</name>
<evidence type="ECO:0000259" key="11">
    <source>
        <dbReference type="Pfam" id="PF02096"/>
    </source>
</evidence>
<keyword evidence="2" id="KW-0813">Transport</keyword>
<evidence type="ECO:0000256" key="8">
    <source>
        <dbReference type="ARBA" id="ARBA00023186"/>
    </source>
</evidence>
<evidence type="ECO:0000256" key="3">
    <source>
        <dbReference type="ARBA" id="ARBA00022475"/>
    </source>
</evidence>
<dbReference type="GO" id="GO:0032977">
    <property type="term" value="F:membrane insertase activity"/>
    <property type="evidence" value="ECO:0007669"/>
    <property type="project" value="InterPro"/>
</dbReference>
<sequence length="240" mass="27205">MSSLFNEVLYKPLFNGLIILYNSVALQDLGLAIILLTFLIRVILFPLFHESLRHQRLTQNLQPQIKEIQNKHKDNKETQTRAILELYSSNKANPLMPIILILIQLPILFALFKMFNGGVNEGAFSLLYSFVSRPESIHYTFLGLVDLTSKSLFITALATVLQYFQSKLSLPPLKPGQELNQTERMGRNMVYIGPVLTAVILFNLPAGLGLYWLVTTVFSLLQQIIVNRIFSHGELKGTTK</sequence>
<dbReference type="PANTHER" id="PTHR12428:SF65">
    <property type="entry name" value="CYTOCHROME C OXIDASE ASSEMBLY PROTEIN COX18, MITOCHONDRIAL"/>
    <property type="match status" value="1"/>
</dbReference>
<evidence type="ECO:0000256" key="7">
    <source>
        <dbReference type="ARBA" id="ARBA00023136"/>
    </source>
</evidence>
<comment type="caution">
    <text evidence="12">The sequence shown here is derived from an EMBL/GenBank/DDBJ whole genome shotgun (WGS) entry which is preliminary data.</text>
</comment>
<proteinExistence type="inferred from homology"/>
<dbReference type="EMBL" id="MHIU01000037">
    <property type="protein sequence ID" value="OGY57329.1"/>
    <property type="molecule type" value="Genomic_DNA"/>
</dbReference>
<keyword evidence="5" id="KW-0653">Protein transport</keyword>
<feature type="transmembrane region" description="Helical" evidence="10">
    <location>
        <begin position="95"/>
        <end position="116"/>
    </location>
</feature>
<keyword evidence="3" id="KW-1003">Cell membrane</keyword>
<dbReference type="NCBIfam" id="TIGR03592">
    <property type="entry name" value="yidC_oxa1_cterm"/>
    <property type="match status" value="1"/>
</dbReference>
<evidence type="ECO:0000313" key="12">
    <source>
        <dbReference type="EMBL" id="OGY57329.1"/>
    </source>
</evidence>
<comment type="similarity">
    <text evidence="9">Belongs to the OXA1/ALB3/YidC family.</text>
</comment>
<organism evidence="12 13">
    <name type="scientific">Candidatus Colwellbacteria bacterium RIFCSPHIGHO2_02_FULL_43_15</name>
    <dbReference type="NCBI Taxonomy" id="1797686"/>
    <lineage>
        <taxon>Bacteria</taxon>
        <taxon>Candidatus Colwelliibacteriota</taxon>
    </lineage>
</organism>
<evidence type="ECO:0000256" key="4">
    <source>
        <dbReference type="ARBA" id="ARBA00022692"/>
    </source>
</evidence>
<dbReference type="InterPro" id="IPR047196">
    <property type="entry name" value="YidC_ALB_C"/>
</dbReference>
<evidence type="ECO:0000256" key="10">
    <source>
        <dbReference type="SAM" id="Phobius"/>
    </source>
</evidence>
<dbReference type="PANTHER" id="PTHR12428">
    <property type="entry name" value="OXA1"/>
    <property type="match status" value="1"/>
</dbReference>
<evidence type="ECO:0000256" key="1">
    <source>
        <dbReference type="ARBA" id="ARBA00004651"/>
    </source>
</evidence>
<reference evidence="12 13" key="1">
    <citation type="journal article" date="2016" name="Nat. Commun.">
        <title>Thousands of microbial genomes shed light on interconnected biogeochemical processes in an aquifer system.</title>
        <authorList>
            <person name="Anantharaman K."/>
            <person name="Brown C.T."/>
            <person name="Hug L.A."/>
            <person name="Sharon I."/>
            <person name="Castelle C.J."/>
            <person name="Probst A.J."/>
            <person name="Thomas B.C."/>
            <person name="Singh A."/>
            <person name="Wilkins M.J."/>
            <person name="Karaoz U."/>
            <person name="Brodie E.L."/>
            <person name="Williams K.H."/>
            <person name="Hubbard S.S."/>
            <person name="Banfield J.F."/>
        </authorList>
    </citation>
    <scope>NUCLEOTIDE SEQUENCE [LARGE SCALE GENOMIC DNA]</scope>
</reference>
<dbReference type="Pfam" id="PF02096">
    <property type="entry name" value="60KD_IMP"/>
    <property type="match status" value="1"/>
</dbReference>
<evidence type="ECO:0000256" key="9">
    <source>
        <dbReference type="RuleBase" id="RU003945"/>
    </source>
</evidence>
<keyword evidence="4 9" id="KW-0812">Transmembrane</keyword>
<keyword evidence="8" id="KW-0143">Chaperone</keyword>
<dbReference type="InterPro" id="IPR028055">
    <property type="entry name" value="YidC/Oxa/ALB_C"/>
</dbReference>
<dbReference type="InterPro" id="IPR001708">
    <property type="entry name" value="YidC/ALB3/OXA1/COX18"/>
</dbReference>
<dbReference type="GO" id="GO:0051205">
    <property type="term" value="P:protein insertion into membrane"/>
    <property type="evidence" value="ECO:0007669"/>
    <property type="project" value="TreeGrafter"/>
</dbReference>
<gene>
    <name evidence="12" type="ORF">A3D47_01530</name>
</gene>
<accession>A0A1G1YYK4</accession>
<evidence type="ECO:0000256" key="6">
    <source>
        <dbReference type="ARBA" id="ARBA00022989"/>
    </source>
</evidence>
<comment type="subcellular location">
    <subcellularLocation>
        <location evidence="1">Cell membrane</location>
        <topology evidence="1">Multi-pass membrane protein</topology>
    </subcellularLocation>
    <subcellularLocation>
        <location evidence="9">Membrane</location>
        <topology evidence="9">Multi-pass membrane protein</topology>
    </subcellularLocation>
</comment>
<keyword evidence="6 10" id="KW-1133">Transmembrane helix</keyword>
<evidence type="ECO:0000313" key="13">
    <source>
        <dbReference type="Proteomes" id="UP000178651"/>
    </source>
</evidence>
<dbReference type="CDD" id="cd20070">
    <property type="entry name" value="5TM_YidC_Alb3"/>
    <property type="match status" value="1"/>
</dbReference>
<dbReference type="Proteomes" id="UP000178651">
    <property type="component" value="Unassembled WGS sequence"/>
</dbReference>
<dbReference type="GO" id="GO:0005886">
    <property type="term" value="C:plasma membrane"/>
    <property type="evidence" value="ECO:0007669"/>
    <property type="project" value="UniProtKB-SubCell"/>
</dbReference>
<feature type="transmembrane region" description="Helical" evidence="10">
    <location>
        <begin position="185"/>
        <end position="204"/>
    </location>
</feature>
<evidence type="ECO:0000256" key="2">
    <source>
        <dbReference type="ARBA" id="ARBA00022448"/>
    </source>
</evidence>
<dbReference type="AlphaFoldDB" id="A0A1G1YYK4"/>
<protein>
    <recommendedName>
        <fullName evidence="11">Membrane insertase YidC/Oxa/ALB C-terminal domain-containing protein</fullName>
    </recommendedName>
</protein>
<feature type="domain" description="Membrane insertase YidC/Oxa/ALB C-terminal" evidence="11">
    <location>
        <begin position="30"/>
        <end position="228"/>
    </location>
</feature>
<evidence type="ECO:0000256" key="5">
    <source>
        <dbReference type="ARBA" id="ARBA00022927"/>
    </source>
</evidence>
<feature type="transmembrane region" description="Helical" evidence="10">
    <location>
        <begin position="29"/>
        <end position="48"/>
    </location>
</feature>
<keyword evidence="7 10" id="KW-0472">Membrane</keyword>